<comment type="miscellaneous">
    <text evidence="8">The reaction proceeds by a bi uni uni bi ping pong mechanism.</text>
</comment>
<keyword evidence="10" id="KW-1185">Reference proteome</keyword>
<dbReference type="Gene3D" id="3.30.1300.10">
    <property type="entry name" value="Pantoate-beta-alanine ligase, C-terminal domain"/>
    <property type="match status" value="1"/>
</dbReference>
<dbReference type="PANTHER" id="PTHR21299:SF1">
    <property type="entry name" value="PANTOATE--BETA-ALANINE LIGASE"/>
    <property type="match status" value="1"/>
</dbReference>
<dbReference type="InterPro" id="IPR014729">
    <property type="entry name" value="Rossmann-like_a/b/a_fold"/>
</dbReference>
<feature type="binding site" evidence="8">
    <location>
        <begin position="182"/>
        <end position="185"/>
    </location>
    <ligand>
        <name>ATP</name>
        <dbReference type="ChEBI" id="CHEBI:30616"/>
    </ligand>
</feature>
<keyword evidence="3 8" id="KW-0436">Ligase</keyword>
<dbReference type="InterPro" id="IPR004821">
    <property type="entry name" value="Cyt_trans-like"/>
</dbReference>
<dbReference type="EC" id="6.3.2.1" evidence="8"/>
<comment type="function">
    <text evidence="8">Catalyzes the condensation of pantoate with beta-alanine in an ATP-dependent reaction via a pantoyl-adenylate intermediate.</text>
</comment>
<comment type="similarity">
    <text evidence="2 8">Belongs to the pantothenate synthetase family.</text>
</comment>
<evidence type="ECO:0000313" key="9">
    <source>
        <dbReference type="EMBL" id="MBD1371589.1"/>
    </source>
</evidence>
<evidence type="ECO:0000256" key="2">
    <source>
        <dbReference type="ARBA" id="ARBA00009256"/>
    </source>
</evidence>
<evidence type="ECO:0000256" key="3">
    <source>
        <dbReference type="ARBA" id="ARBA00022598"/>
    </source>
</evidence>
<dbReference type="NCBIfam" id="TIGR00018">
    <property type="entry name" value="panC"/>
    <property type="match status" value="1"/>
</dbReference>
<organism evidence="9 10">
    <name type="scientific">Polycladospora coralii</name>
    <dbReference type="NCBI Taxonomy" id="2771432"/>
    <lineage>
        <taxon>Bacteria</taxon>
        <taxon>Bacillati</taxon>
        <taxon>Bacillota</taxon>
        <taxon>Bacilli</taxon>
        <taxon>Bacillales</taxon>
        <taxon>Thermoactinomycetaceae</taxon>
        <taxon>Polycladospora</taxon>
    </lineage>
</organism>
<dbReference type="FunFam" id="3.40.50.620:FF:000013">
    <property type="entry name" value="Pantothenate synthetase"/>
    <property type="match status" value="1"/>
</dbReference>
<evidence type="ECO:0000256" key="1">
    <source>
        <dbReference type="ARBA" id="ARBA00004990"/>
    </source>
</evidence>
<comment type="catalytic activity">
    <reaction evidence="7 8">
        <text>(R)-pantoate + beta-alanine + ATP = (R)-pantothenate + AMP + diphosphate + H(+)</text>
        <dbReference type="Rhea" id="RHEA:10912"/>
        <dbReference type="ChEBI" id="CHEBI:15378"/>
        <dbReference type="ChEBI" id="CHEBI:15980"/>
        <dbReference type="ChEBI" id="CHEBI:29032"/>
        <dbReference type="ChEBI" id="CHEBI:30616"/>
        <dbReference type="ChEBI" id="CHEBI:33019"/>
        <dbReference type="ChEBI" id="CHEBI:57966"/>
        <dbReference type="ChEBI" id="CHEBI:456215"/>
        <dbReference type="EC" id="6.3.2.1"/>
    </reaction>
</comment>
<comment type="subcellular location">
    <subcellularLocation>
        <location evidence="8">Cytoplasm</location>
    </subcellularLocation>
</comment>
<comment type="pathway">
    <text evidence="1 8">Cofactor biosynthesis; (R)-pantothenate biosynthesis; (R)-pantothenate from (R)-pantoate and beta-alanine: step 1/1.</text>
</comment>
<name>A0A926NDJ0_9BACL</name>
<sequence>MKIIKSVADLRHERMKQTHKTIGFVPTMGYLHEGHISLLEKAKMECDWVVLSIFVNPLQFGPNEDFTLYPRDEARDLAIAKKIGIDLVFVPGVEEMYPEESLTRVNVRQVTERLCGAKRPGHFDGVATVVTKLFHMVQPDRAYFGMKDVQQVAVITQMVKDLHFPTTIVPCPTIREADGLAKSSRNVYLNQVERVQATILHQSLTEVEQRVQTGALQTASEMVTYVTEKIKSQPLAHIDYVEALTYPRFETFDQWEQEDILLAVAVFFGRTRLIDNHLIRFKGGETYV</sequence>
<dbReference type="NCBIfam" id="TIGR00125">
    <property type="entry name" value="cyt_tran_rel"/>
    <property type="match status" value="1"/>
</dbReference>
<accession>A0A926NDJ0</accession>
<feature type="binding site" evidence="8">
    <location>
        <position position="59"/>
    </location>
    <ligand>
        <name>beta-alanine</name>
        <dbReference type="ChEBI" id="CHEBI:57966"/>
    </ligand>
</feature>
<keyword evidence="6 8" id="KW-0067">ATP-binding</keyword>
<keyword evidence="4 8" id="KW-0566">Pantothenate biosynthesis</keyword>
<evidence type="ECO:0000256" key="6">
    <source>
        <dbReference type="ARBA" id="ARBA00022840"/>
    </source>
</evidence>
<dbReference type="EMBL" id="JACXAH010000005">
    <property type="protein sequence ID" value="MBD1371589.1"/>
    <property type="molecule type" value="Genomic_DNA"/>
</dbReference>
<feature type="binding site" evidence="8">
    <location>
        <begin position="145"/>
        <end position="148"/>
    </location>
    <ligand>
        <name>ATP</name>
        <dbReference type="ChEBI" id="CHEBI:30616"/>
    </ligand>
</feature>
<dbReference type="GO" id="GO:0015940">
    <property type="term" value="P:pantothenate biosynthetic process"/>
    <property type="evidence" value="ECO:0007669"/>
    <property type="project" value="UniProtKB-UniRule"/>
</dbReference>
<feature type="binding site" evidence="8">
    <location>
        <begin position="28"/>
        <end position="35"/>
    </location>
    <ligand>
        <name>ATP</name>
        <dbReference type="ChEBI" id="CHEBI:30616"/>
    </ligand>
</feature>
<feature type="binding site" evidence="8">
    <location>
        <position position="174"/>
    </location>
    <ligand>
        <name>ATP</name>
        <dbReference type="ChEBI" id="CHEBI:30616"/>
    </ligand>
</feature>
<evidence type="ECO:0000256" key="5">
    <source>
        <dbReference type="ARBA" id="ARBA00022741"/>
    </source>
</evidence>
<dbReference type="GO" id="GO:0004592">
    <property type="term" value="F:pantoate-beta-alanine ligase activity"/>
    <property type="evidence" value="ECO:0007669"/>
    <property type="project" value="UniProtKB-UniRule"/>
</dbReference>
<dbReference type="PANTHER" id="PTHR21299">
    <property type="entry name" value="CYTIDYLATE KINASE/PANTOATE-BETA-ALANINE LIGASE"/>
    <property type="match status" value="1"/>
</dbReference>
<keyword evidence="5 8" id="KW-0547">Nucleotide-binding</keyword>
<gene>
    <name evidence="8" type="primary">panC</name>
    <name evidence="9" type="ORF">IC620_04360</name>
</gene>
<evidence type="ECO:0000313" key="10">
    <source>
        <dbReference type="Proteomes" id="UP000661691"/>
    </source>
</evidence>
<evidence type="ECO:0000256" key="8">
    <source>
        <dbReference type="HAMAP-Rule" id="MF_00158"/>
    </source>
</evidence>
<feature type="binding site" evidence="8">
    <location>
        <position position="151"/>
    </location>
    <ligand>
        <name>(R)-pantoate</name>
        <dbReference type="ChEBI" id="CHEBI:15980"/>
    </ligand>
</feature>
<evidence type="ECO:0000256" key="4">
    <source>
        <dbReference type="ARBA" id="ARBA00022655"/>
    </source>
</evidence>
<comment type="caution">
    <text evidence="9">The sequence shown here is derived from an EMBL/GenBank/DDBJ whole genome shotgun (WGS) entry which is preliminary data.</text>
</comment>
<dbReference type="Pfam" id="PF02569">
    <property type="entry name" value="Pantoate_ligase"/>
    <property type="match status" value="1"/>
</dbReference>
<dbReference type="HAMAP" id="MF_00158">
    <property type="entry name" value="PanC"/>
    <property type="match status" value="1"/>
</dbReference>
<reference evidence="9" key="1">
    <citation type="submission" date="2020-09" db="EMBL/GenBank/DDBJ databases">
        <title>A novel bacterium of genus Hazenella, isolated from South China Sea.</title>
        <authorList>
            <person name="Huang H."/>
            <person name="Mo K."/>
            <person name="Hu Y."/>
        </authorList>
    </citation>
    <scope>NUCLEOTIDE SEQUENCE</scope>
    <source>
        <strain evidence="9">IB182357</strain>
    </source>
</reference>
<dbReference type="AlphaFoldDB" id="A0A926NDJ0"/>
<dbReference type="SUPFAM" id="SSF52374">
    <property type="entry name" value="Nucleotidylyl transferase"/>
    <property type="match status" value="1"/>
</dbReference>
<dbReference type="Proteomes" id="UP000661691">
    <property type="component" value="Unassembled WGS sequence"/>
</dbReference>
<evidence type="ECO:0000256" key="7">
    <source>
        <dbReference type="ARBA" id="ARBA00048258"/>
    </source>
</evidence>
<proteinExistence type="inferred from homology"/>
<keyword evidence="8" id="KW-0963">Cytoplasm</keyword>
<dbReference type="GO" id="GO:0005524">
    <property type="term" value="F:ATP binding"/>
    <property type="evidence" value="ECO:0007669"/>
    <property type="project" value="UniProtKB-KW"/>
</dbReference>
<feature type="binding site" evidence="8">
    <location>
        <position position="59"/>
    </location>
    <ligand>
        <name>(R)-pantoate</name>
        <dbReference type="ChEBI" id="CHEBI:15980"/>
    </ligand>
</feature>
<comment type="subunit">
    <text evidence="8">Homodimer.</text>
</comment>
<dbReference type="Gene3D" id="3.40.50.620">
    <property type="entry name" value="HUPs"/>
    <property type="match status" value="1"/>
</dbReference>
<dbReference type="GO" id="GO:0005829">
    <property type="term" value="C:cytosol"/>
    <property type="evidence" value="ECO:0007669"/>
    <property type="project" value="TreeGrafter"/>
</dbReference>
<feature type="active site" description="Proton donor" evidence="8">
    <location>
        <position position="35"/>
    </location>
</feature>
<protein>
    <recommendedName>
        <fullName evidence="8">Pantothenate synthetase</fullName>
        <shortName evidence="8">PS</shortName>
        <ecNumber evidence="8">6.3.2.1</ecNumber>
    </recommendedName>
    <alternativeName>
        <fullName evidence="8">Pantoate--beta-alanine ligase</fullName>
    </alternativeName>
    <alternativeName>
        <fullName evidence="8">Pantoate-activating enzyme</fullName>
    </alternativeName>
</protein>
<dbReference type="InterPro" id="IPR042176">
    <property type="entry name" value="Pantoate_ligase_C"/>
</dbReference>
<dbReference type="InterPro" id="IPR003721">
    <property type="entry name" value="Pantoate_ligase"/>
</dbReference>
<dbReference type="RefSeq" id="WP_191141638.1">
    <property type="nucleotide sequence ID" value="NZ_JACXAH010000005.1"/>
</dbReference>
<dbReference type="CDD" id="cd00560">
    <property type="entry name" value="PanC"/>
    <property type="match status" value="1"/>
</dbReference>